<proteinExistence type="predicted"/>
<dbReference type="RefSeq" id="WP_245934954.1">
    <property type="nucleotide sequence ID" value="NZ_QKZK01000008.1"/>
</dbReference>
<organism evidence="2 3">
    <name type="scientific">Breznakibacter xylanolyticus</name>
    <dbReference type="NCBI Taxonomy" id="990"/>
    <lineage>
        <taxon>Bacteria</taxon>
        <taxon>Pseudomonadati</taxon>
        <taxon>Bacteroidota</taxon>
        <taxon>Bacteroidia</taxon>
        <taxon>Marinilabiliales</taxon>
        <taxon>Marinilabiliaceae</taxon>
        <taxon>Breznakibacter</taxon>
    </lineage>
</organism>
<feature type="domain" description="Transposase IS200-like" evidence="1">
    <location>
        <begin position="7"/>
        <end position="97"/>
    </location>
</feature>
<dbReference type="InterPro" id="IPR002686">
    <property type="entry name" value="Transposase_17"/>
</dbReference>
<dbReference type="GO" id="GO:0003677">
    <property type="term" value="F:DNA binding"/>
    <property type="evidence" value="ECO:0007669"/>
    <property type="project" value="InterPro"/>
</dbReference>
<dbReference type="GO" id="GO:0004803">
    <property type="term" value="F:transposase activity"/>
    <property type="evidence" value="ECO:0007669"/>
    <property type="project" value="InterPro"/>
</dbReference>
<reference evidence="2 3" key="1">
    <citation type="submission" date="2018-06" db="EMBL/GenBank/DDBJ databases">
        <title>Genomic Encyclopedia of Archaeal and Bacterial Type Strains, Phase II (KMG-II): from individual species to whole genera.</title>
        <authorList>
            <person name="Goeker M."/>
        </authorList>
    </citation>
    <scope>NUCLEOTIDE SEQUENCE [LARGE SCALE GENOMIC DNA]</scope>
    <source>
        <strain evidence="2 3">DSM 6779</strain>
    </source>
</reference>
<dbReference type="Gene3D" id="3.30.70.1290">
    <property type="entry name" value="Transposase IS200-like"/>
    <property type="match status" value="1"/>
</dbReference>
<dbReference type="Pfam" id="PF01797">
    <property type="entry name" value="Y1_Tnp"/>
    <property type="match status" value="1"/>
</dbReference>
<comment type="caution">
    <text evidence="2">The sequence shown here is derived from an EMBL/GenBank/DDBJ whole genome shotgun (WGS) entry which is preliminary data.</text>
</comment>
<dbReference type="SUPFAM" id="SSF143422">
    <property type="entry name" value="Transposase IS200-like"/>
    <property type="match status" value="1"/>
</dbReference>
<dbReference type="SMART" id="SM01321">
    <property type="entry name" value="Y1_Tnp"/>
    <property type="match status" value="1"/>
</dbReference>
<dbReference type="Proteomes" id="UP000249239">
    <property type="component" value="Unassembled WGS sequence"/>
</dbReference>
<dbReference type="AlphaFoldDB" id="A0A2W7NIK7"/>
<dbReference type="EMBL" id="QKZK01000008">
    <property type="protein sequence ID" value="PZX17957.1"/>
    <property type="molecule type" value="Genomic_DNA"/>
</dbReference>
<dbReference type="GO" id="GO:0006313">
    <property type="term" value="P:DNA transposition"/>
    <property type="evidence" value="ECO:0007669"/>
    <property type="project" value="InterPro"/>
</dbReference>
<accession>A0A2W7NIK7</accession>
<name>A0A2W7NIK7_9BACT</name>
<evidence type="ECO:0000313" key="3">
    <source>
        <dbReference type="Proteomes" id="UP000249239"/>
    </source>
</evidence>
<protein>
    <submittedName>
        <fullName evidence="2">Transposase IS200 family protein</fullName>
    </submittedName>
</protein>
<evidence type="ECO:0000259" key="1">
    <source>
        <dbReference type="SMART" id="SM01321"/>
    </source>
</evidence>
<dbReference type="InterPro" id="IPR036515">
    <property type="entry name" value="Transposase_17_sf"/>
</dbReference>
<evidence type="ECO:0000313" key="2">
    <source>
        <dbReference type="EMBL" id="PZX17957.1"/>
    </source>
</evidence>
<keyword evidence="3" id="KW-1185">Reference proteome</keyword>
<gene>
    <name evidence="2" type="ORF">LX69_01373</name>
</gene>
<sequence length="135" mass="15879">MVKWVDLFTRPVYRDIVIDSIRYAIEHKGCQLFAYVVMSNHVHLVAQSSNGDLSCTIRDIKKYTSKRIIETIQSIPEGRRDWMMSVFSHAASQHQRNTDCQVWTRMKAMLLFCIQTPLRLKRSMTSIKIRSVRCR</sequence>